<reference evidence="10 11" key="1">
    <citation type="submission" date="2019-03" db="EMBL/GenBank/DDBJ databases">
        <title>Genomic Encyclopedia of Type Strains, Phase IV (KMG-IV): sequencing the most valuable type-strain genomes for metagenomic binning, comparative biology and taxonomic classification.</title>
        <authorList>
            <person name="Goeker M."/>
        </authorList>
    </citation>
    <scope>NUCLEOTIDE SEQUENCE [LARGE SCALE GENOMIC DNA]</scope>
    <source>
        <strain evidence="10 11">DSM 13587</strain>
    </source>
</reference>
<keyword evidence="4" id="KW-0328">Glycosyltransferase</keyword>
<evidence type="ECO:0000313" key="11">
    <source>
        <dbReference type="Proteomes" id="UP000295717"/>
    </source>
</evidence>
<dbReference type="Gene3D" id="3.40.50.2000">
    <property type="entry name" value="Glycogen Phosphorylase B"/>
    <property type="match status" value="1"/>
</dbReference>
<dbReference type="EMBL" id="SMAO01000004">
    <property type="protein sequence ID" value="TCT21325.1"/>
    <property type="molecule type" value="Genomic_DNA"/>
</dbReference>
<dbReference type="AlphaFoldDB" id="A0A4R3MY78"/>
<dbReference type="GO" id="GO:0006508">
    <property type="term" value="P:proteolysis"/>
    <property type="evidence" value="ECO:0007669"/>
    <property type="project" value="InterPro"/>
</dbReference>
<protein>
    <recommendedName>
        <fullName evidence="3">protein O-GlcNAc transferase</fullName>
        <ecNumber evidence="3">2.4.1.255</ecNumber>
    </recommendedName>
</protein>
<dbReference type="EC" id="2.4.1.255" evidence="3"/>
<dbReference type="InterPro" id="IPR029489">
    <property type="entry name" value="OGT/SEC/SPY_C"/>
</dbReference>
<organism evidence="10 11">
    <name type="scientific">Thiobaca trueperi</name>
    <dbReference type="NCBI Taxonomy" id="127458"/>
    <lineage>
        <taxon>Bacteria</taxon>
        <taxon>Pseudomonadati</taxon>
        <taxon>Pseudomonadota</taxon>
        <taxon>Gammaproteobacteria</taxon>
        <taxon>Chromatiales</taxon>
        <taxon>Chromatiaceae</taxon>
        <taxon>Thiobaca</taxon>
    </lineage>
</organism>
<gene>
    <name evidence="10" type="ORF">EDC35_104180</name>
</gene>
<evidence type="ECO:0000256" key="8">
    <source>
        <dbReference type="PROSITE-ProRule" id="PRU00339"/>
    </source>
</evidence>
<comment type="caution">
    <text evidence="10">The sequence shown here is derived from an EMBL/GenBank/DDBJ whole genome shotgun (WGS) entry which is preliminary data.</text>
</comment>
<feature type="repeat" description="TPR" evidence="8">
    <location>
        <begin position="205"/>
        <end position="238"/>
    </location>
</feature>
<dbReference type="PANTHER" id="PTHR44998:SF1">
    <property type="entry name" value="UDP-N-ACETYLGLUCOSAMINE--PEPTIDE N-ACETYLGLUCOSAMINYLTRANSFERASE 110 KDA SUBUNIT"/>
    <property type="match status" value="1"/>
</dbReference>
<dbReference type="SMART" id="SM00028">
    <property type="entry name" value="TPR"/>
    <property type="match status" value="5"/>
</dbReference>
<dbReference type="GO" id="GO:0016020">
    <property type="term" value="C:membrane"/>
    <property type="evidence" value="ECO:0007669"/>
    <property type="project" value="InterPro"/>
</dbReference>
<dbReference type="Gene3D" id="3.90.70.10">
    <property type="entry name" value="Cysteine proteinases"/>
    <property type="match status" value="1"/>
</dbReference>
<feature type="domain" description="Peptidase C39" evidence="9">
    <location>
        <begin position="1"/>
        <end position="129"/>
    </location>
</feature>
<dbReference type="PROSITE" id="PS50990">
    <property type="entry name" value="PEPTIDASE_C39"/>
    <property type="match status" value="1"/>
</dbReference>
<dbReference type="RefSeq" id="WP_132976927.1">
    <property type="nucleotide sequence ID" value="NZ_SMAO01000004.1"/>
</dbReference>
<comment type="pathway">
    <text evidence="1">Protein modification; protein glycosylation.</text>
</comment>
<dbReference type="Pfam" id="PF13414">
    <property type="entry name" value="TPR_11"/>
    <property type="match status" value="1"/>
</dbReference>
<dbReference type="Gene3D" id="1.25.40.10">
    <property type="entry name" value="Tetratricopeptide repeat domain"/>
    <property type="match status" value="2"/>
</dbReference>
<evidence type="ECO:0000259" key="9">
    <source>
        <dbReference type="PROSITE" id="PS50990"/>
    </source>
</evidence>
<dbReference type="InterPro" id="IPR011990">
    <property type="entry name" value="TPR-like_helical_dom_sf"/>
</dbReference>
<dbReference type="OrthoDB" id="7058953at2"/>
<dbReference type="SUPFAM" id="SSF48452">
    <property type="entry name" value="TPR-like"/>
    <property type="match status" value="1"/>
</dbReference>
<name>A0A4R3MY78_9GAMM</name>
<dbReference type="GO" id="GO:0097363">
    <property type="term" value="F:protein O-acetylglucosaminyltransferase activity"/>
    <property type="evidence" value="ECO:0007669"/>
    <property type="project" value="UniProtKB-EC"/>
</dbReference>
<dbReference type="InterPro" id="IPR005074">
    <property type="entry name" value="Peptidase_C39"/>
</dbReference>
<accession>A0A4R3MY78</accession>
<dbReference type="Pfam" id="PF03412">
    <property type="entry name" value="Peptidase_C39"/>
    <property type="match status" value="1"/>
</dbReference>
<proteinExistence type="inferred from homology"/>
<evidence type="ECO:0000256" key="5">
    <source>
        <dbReference type="ARBA" id="ARBA00022679"/>
    </source>
</evidence>
<dbReference type="Proteomes" id="UP000295717">
    <property type="component" value="Unassembled WGS sequence"/>
</dbReference>
<dbReference type="GO" id="GO:0008233">
    <property type="term" value="F:peptidase activity"/>
    <property type="evidence" value="ECO:0007669"/>
    <property type="project" value="InterPro"/>
</dbReference>
<comment type="similarity">
    <text evidence="2">Belongs to the glycosyltransferase 41 family. O-GlcNAc transferase subfamily.</text>
</comment>
<dbReference type="Pfam" id="PF14559">
    <property type="entry name" value="TPR_19"/>
    <property type="match status" value="2"/>
</dbReference>
<sequence>MPDLRIQSILRCLAAIAQHHGLSADPAQLIKAHDLGAQEPDTARLQTLATDIGLDASPGTLSWKNLLTQQKRFPLLARLTDGTGLIVVGARHGAVGKVAVLDPADKQPKVRWLGRQPFCRRWRGDVMFLQPQAAPSPHDILIQGIEFQHQGRTDEAARLFQAVLAAHPNHPAALYSLAVIAMDRADPEEALRLTETGVLAAPDFAPIWFAHATALRALGRQEEALANYDRALEIQPDYLEALTNSGVLLRELLRHGEALERFNRILTIDPNSTTALANCAILLTEFKQSEEAIKLFERLLALNPDFDYGLGLLCYERLHICDWTDYESQAARIIEGLRAGRRVCKTLALMAICDSAEDHFRAARIFAESYCPRQPIALWQGEQYKHDRIRIAYVSADLREHPVGHLMAGVFEHHDKSRFETIAISVGIDDQSRLRERMVKAFDHFIDARLMGSRQIAEKMREMEVDIAIDLSGYTADSRIHVFAYRPAPVQVGYLGYPGTLGTDYMDYIIADRHVIPEEHQPFYSERVLYLPESYLPTDDSIRISERTPTRAECGLPETGFVFCSFSHDYKITPSIFSVWMRLLNQVPGSVLWLMSRNELSQRNLRSEAGRHGVDPARLIFASRVPRIEDHLARYRQADLFLDTHPYNAHTTAADALMAGLPVVTYMGNAFPSRVAGSLLYSVGLGNLVGQSLEQYESLALELANNPEELLRIKVHLKESREAGRFFDSGKFCSNLEFLFLSLLFREAENFKSVPFFKSDAHLNFVVMTPPYSERSGGSLALWRLIEALKNKGQAVKVCLFCSYSDQTMTISPDGKSWYCCHERSLPDYYSSGKDKPVFIVPEVFCSRWLAGMKVVRYYLNRLGVLGIFPRVNDDEFKLSFSPLFVGESDFFLPQYNGKINLEYARNLKMEPRKLNLTYIGKGGLYVDDPKVFRDSVLMTRSWPETRDEYIHLLENTNFVFSYDVLTAVLMESVLLGAIPVILCFKPFSREEMLDSGAGFPFYEIVKDEYRPQVDFVEFCRKRMAYIEKLDEIDRSFEFRVSGLISCVRSWL</sequence>
<dbReference type="PROSITE" id="PS50005">
    <property type="entry name" value="TPR"/>
    <property type="match status" value="3"/>
</dbReference>
<dbReference type="SUPFAM" id="SSF53756">
    <property type="entry name" value="UDP-Glycosyltransferase/glycogen phosphorylase"/>
    <property type="match status" value="1"/>
</dbReference>
<evidence type="ECO:0000256" key="7">
    <source>
        <dbReference type="ARBA" id="ARBA00022803"/>
    </source>
</evidence>
<keyword evidence="5 10" id="KW-0808">Transferase</keyword>
<dbReference type="PANTHER" id="PTHR44998">
    <property type="match status" value="1"/>
</dbReference>
<evidence type="ECO:0000256" key="4">
    <source>
        <dbReference type="ARBA" id="ARBA00022676"/>
    </source>
</evidence>
<keyword evidence="6" id="KW-0677">Repeat</keyword>
<evidence type="ECO:0000313" key="10">
    <source>
        <dbReference type="EMBL" id="TCT21325.1"/>
    </source>
</evidence>
<dbReference type="Gene3D" id="3.40.50.11380">
    <property type="match status" value="1"/>
</dbReference>
<dbReference type="Pfam" id="PF13844">
    <property type="entry name" value="Glyco_transf_41"/>
    <property type="match status" value="2"/>
</dbReference>
<feature type="repeat" description="TPR" evidence="8">
    <location>
        <begin position="239"/>
        <end position="272"/>
    </location>
</feature>
<feature type="repeat" description="TPR" evidence="8">
    <location>
        <begin position="273"/>
        <end position="306"/>
    </location>
</feature>
<evidence type="ECO:0000256" key="6">
    <source>
        <dbReference type="ARBA" id="ARBA00022737"/>
    </source>
</evidence>
<dbReference type="InterPro" id="IPR019734">
    <property type="entry name" value="TPR_rpt"/>
</dbReference>
<evidence type="ECO:0000256" key="1">
    <source>
        <dbReference type="ARBA" id="ARBA00004922"/>
    </source>
</evidence>
<evidence type="ECO:0000256" key="2">
    <source>
        <dbReference type="ARBA" id="ARBA00005386"/>
    </source>
</evidence>
<dbReference type="GO" id="GO:0005524">
    <property type="term" value="F:ATP binding"/>
    <property type="evidence" value="ECO:0007669"/>
    <property type="project" value="InterPro"/>
</dbReference>
<keyword evidence="7 8" id="KW-0802">TPR repeat</keyword>
<evidence type="ECO:0000256" key="3">
    <source>
        <dbReference type="ARBA" id="ARBA00011970"/>
    </source>
</evidence>
<keyword evidence="11" id="KW-1185">Reference proteome</keyword>